<accession>A0A810QHZ2</accession>
<proteinExistence type="predicted"/>
<dbReference type="PANTHER" id="PTHR41248:SF1">
    <property type="entry name" value="NORD PROTEIN"/>
    <property type="match status" value="1"/>
</dbReference>
<evidence type="ECO:0008006" key="3">
    <source>
        <dbReference type="Google" id="ProtNLM"/>
    </source>
</evidence>
<dbReference type="EMBL" id="AP023420">
    <property type="protein sequence ID" value="BCK85101.1"/>
    <property type="molecule type" value="Genomic_DNA"/>
</dbReference>
<reference evidence="1" key="1">
    <citation type="submission" date="2020-09" db="EMBL/GenBank/DDBJ databases">
        <title>New species isolated from human feces.</title>
        <authorList>
            <person name="Kitahara M."/>
            <person name="Shigeno Y."/>
            <person name="Shime M."/>
            <person name="Matsumoto Y."/>
            <person name="Nakamura S."/>
            <person name="Motooka D."/>
            <person name="Fukuoka S."/>
            <person name="Nishikawa H."/>
            <person name="Benno Y."/>
        </authorList>
    </citation>
    <scope>NUCLEOTIDE SEQUENCE</scope>
    <source>
        <strain evidence="1">MM59</strain>
    </source>
</reference>
<name>A0A810QHZ2_9FIRM</name>
<dbReference type="PANTHER" id="PTHR41248">
    <property type="entry name" value="NORD PROTEIN"/>
    <property type="match status" value="1"/>
</dbReference>
<keyword evidence="2" id="KW-1185">Reference proteome</keyword>
<protein>
    <recommendedName>
        <fullName evidence="3">Nitric oxide reductase activation protein</fullName>
    </recommendedName>
</protein>
<dbReference type="SUPFAM" id="SSF53300">
    <property type="entry name" value="vWA-like"/>
    <property type="match status" value="1"/>
</dbReference>
<organism evidence="1 2">
    <name type="scientific">Pusillibacter faecalis</name>
    <dbReference type="NCBI Taxonomy" id="2714358"/>
    <lineage>
        <taxon>Bacteria</taxon>
        <taxon>Bacillati</taxon>
        <taxon>Bacillota</taxon>
        <taxon>Clostridia</taxon>
        <taxon>Eubacteriales</taxon>
        <taxon>Oscillospiraceae</taxon>
        <taxon>Pusillibacter</taxon>
    </lineage>
</organism>
<dbReference type="Gene3D" id="3.40.50.410">
    <property type="entry name" value="von Willebrand factor, type A domain"/>
    <property type="match status" value="1"/>
</dbReference>
<dbReference type="AlphaFoldDB" id="A0A810QHZ2"/>
<dbReference type="InterPro" id="IPR051928">
    <property type="entry name" value="NorD/CobT"/>
</dbReference>
<evidence type="ECO:0000313" key="2">
    <source>
        <dbReference type="Proteomes" id="UP000679848"/>
    </source>
</evidence>
<dbReference type="RefSeq" id="WP_213543380.1">
    <property type="nucleotide sequence ID" value="NZ_AP023420.1"/>
</dbReference>
<dbReference type="KEGG" id="pfaa:MM59RIKEN_24200"/>
<dbReference type="Proteomes" id="UP000679848">
    <property type="component" value="Chromosome"/>
</dbReference>
<gene>
    <name evidence="1" type="ORF">MM59RIKEN_24200</name>
</gene>
<dbReference type="InterPro" id="IPR036465">
    <property type="entry name" value="vWFA_dom_sf"/>
</dbReference>
<sequence length="565" mass="64379">MDRREVESRRANNQIWNGAGDYGLRPQFQVYGKDGRAALYFNTVIGLLYRTYDYKKLSALFYSFREQVNGELYTDLFWLGLERCVYLKHREERPVLEKLRRDYARQMVEKARAKADRDTLESLRTAWFCRILGEEPEESAWETGLLDRLEFSVELDTDGVRQQMEDLLYEYFRRPRRSVLDELGGSRVNKGFFATWHVKHTSGDALRRLDMAGGAGRSGGGLLQKRFAPFWQTKTKEAALREYITNCFGVSMLPEAKRIEAEKLLCTGGHRHCRLHFTKGLPPENPGAARERAAFQAQRERNRAYFQNHLVQNRLLIQKLAQGLQNTILLQMDVSEHRTQAGVLQPSLAWRSGSLGERNIFLQRQQNEPGQLSVDILLDASASQSGQQEKVAVQGYLIAAALTRCQIPVRVAGFFSVSGCTVLRVFRDYQETDRNEMIFDYVSAGWNRDGLALRAMRWLMAQSSGDRRLLIVLTDASPNDDQKFPTSGFLRSSRDYRGKAAVEDTAAEAAALRRQGVTVLCVFTGGDRELPAARMIYGRDMVRVPAVGWFADTVGKLIQSRLAEL</sequence>
<evidence type="ECO:0000313" key="1">
    <source>
        <dbReference type="EMBL" id="BCK85101.1"/>
    </source>
</evidence>